<name>A0A366MRV1_9BACT</name>
<dbReference type="EMBL" id="PDKB01000017">
    <property type="protein sequence ID" value="RBQ28324.1"/>
    <property type="molecule type" value="Genomic_DNA"/>
</dbReference>
<accession>A0A366MRV1</accession>
<gene>
    <name evidence="3" type="ORF">CRU91_09550</name>
</gene>
<dbReference type="RefSeq" id="WP_222718449.1">
    <property type="nucleotide sequence ID" value="NZ_PDKB01000017.1"/>
</dbReference>
<feature type="transmembrane region" description="Helical" evidence="2">
    <location>
        <begin position="468"/>
        <end position="485"/>
    </location>
</feature>
<protein>
    <submittedName>
        <fullName evidence="3">Uncharacterized protein</fullName>
    </submittedName>
</protein>
<feature type="region of interest" description="Disordered" evidence="1">
    <location>
        <begin position="198"/>
        <end position="221"/>
    </location>
</feature>
<keyword evidence="4" id="KW-1185">Reference proteome</keyword>
<organism evidence="3 4">
    <name type="scientific">Aliarcobacter vitoriensis</name>
    <dbReference type="NCBI Taxonomy" id="2011099"/>
    <lineage>
        <taxon>Bacteria</taxon>
        <taxon>Pseudomonadati</taxon>
        <taxon>Campylobacterota</taxon>
        <taxon>Epsilonproteobacteria</taxon>
        <taxon>Campylobacterales</taxon>
        <taxon>Arcobacteraceae</taxon>
        <taxon>Aliarcobacter</taxon>
    </lineage>
</organism>
<dbReference type="Proteomes" id="UP000252669">
    <property type="component" value="Unassembled WGS sequence"/>
</dbReference>
<evidence type="ECO:0000313" key="3">
    <source>
        <dbReference type="EMBL" id="RBQ28324.1"/>
    </source>
</evidence>
<keyword evidence="2" id="KW-0472">Membrane</keyword>
<sequence>MATTVLDPVIVTPDDKPIKQENSNIQNAESLVDKLQLLGMIPGPQKYYVQFFTANAGIVTSFGDLVNKIDNGTATRNDYIDVIKDVTAIGTSTAGLISLVAGTTLPGGVLAIGMGLAVLDYLDSKDYDVFAIKNYFLNKLEDITNNQQNKYEAWESLSPEKKAEWINSGGTPLDYDPTLDKLQELNKELEEKIKSITDNTSDWNNANDPSITEEETSSGEEYSVVDVRHHDNEQKAKDEYHAKVALDRFSKGEDISLAEVIQAVEKSPSIMNKLKEVLEQKGNDDVASWITGDGKFKPNTPPDIKERVFLETEEGKQLSTQLGSTIGGSIGSIIIANNDYSNIEKLAISTSTTVIGQNVGEYVFWDSKNGNGSGAFQDIEADFKNTLQGAVVSFAISSFFAKNDTLADILGMDGTLVGGLVDSTVSYTLGYYGSQAVSELFASSTVASSSSSTIGSTAGATSNAVNPLYAGVVGAVGGYLGNAFANKVMGWDSKEEALGASIGSAVGTVAVSVMQAQLIGSLLTLGPVGWIAAVFVVFGGSAIGNVIGGIVGGLFGKKSPPPPKAHAKYEFDEEDESYN</sequence>
<comment type="caution">
    <text evidence="3">The sequence shown here is derived from an EMBL/GenBank/DDBJ whole genome shotgun (WGS) entry which is preliminary data.</text>
</comment>
<keyword evidence="2" id="KW-0812">Transmembrane</keyword>
<feature type="non-terminal residue" evidence="3">
    <location>
        <position position="579"/>
    </location>
</feature>
<reference evidence="3 4" key="1">
    <citation type="submission" date="2017-10" db="EMBL/GenBank/DDBJ databases">
        <title>Genomics of the genus Arcobacter.</title>
        <authorList>
            <person name="Perez-Cataluna A."/>
            <person name="Figueras M.J."/>
        </authorList>
    </citation>
    <scope>NUCLEOTIDE SEQUENCE [LARGE SCALE GENOMIC DNA]</scope>
    <source>
        <strain evidence="3 4">CECT 9230</strain>
    </source>
</reference>
<feature type="transmembrane region" description="Helical" evidence="2">
    <location>
        <begin position="530"/>
        <end position="555"/>
    </location>
</feature>
<feature type="compositionally biased region" description="Polar residues" evidence="1">
    <location>
        <begin position="198"/>
        <end position="210"/>
    </location>
</feature>
<proteinExistence type="predicted"/>
<evidence type="ECO:0000256" key="2">
    <source>
        <dbReference type="SAM" id="Phobius"/>
    </source>
</evidence>
<evidence type="ECO:0000256" key="1">
    <source>
        <dbReference type="SAM" id="MobiDB-lite"/>
    </source>
</evidence>
<feature type="transmembrane region" description="Helical" evidence="2">
    <location>
        <begin position="497"/>
        <end position="518"/>
    </location>
</feature>
<dbReference type="AlphaFoldDB" id="A0A366MRV1"/>
<evidence type="ECO:0000313" key="4">
    <source>
        <dbReference type="Proteomes" id="UP000252669"/>
    </source>
</evidence>
<feature type="region of interest" description="Disordered" evidence="1">
    <location>
        <begin position="559"/>
        <end position="579"/>
    </location>
</feature>
<keyword evidence="2" id="KW-1133">Transmembrane helix</keyword>